<keyword evidence="3" id="KW-0378">Hydrolase</keyword>
<dbReference type="Gene3D" id="1.20.120.580">
    <property type="entry name" value="bsu32300-like"/>
    <property type="match status" value="1"/>
</dbReference>
<dbReference type="PANTHER" id="PTHR33397:SF5">
    <property type="entry name" value="RNASE YUTE-RELATED"/>
    <property type="match status" value="1"/>
</dbReference>
<gene>
    <name evidence="5" type="ORF">JOC73_001056</name>
</gene>
<evidence type="ECO:0000256" key="3">
    <source>
        <dbReference type="ARBA" id="ARBA00022801"/>
    </source>
</evidence>
<evidence type="ECO:0000256" key="1">
    <source>
        <dbReference type="ARBA" id="ARBA00022649"/>
    </source>
</evidence>
<organism evidence="5 6">
    <name type="scientific">Alkaliphilus hydrothermalis</name>
    <dbReference type="NCBI Taxonomy" id="1482730"/>
    <lineage>
        <taxon>Bacteria</taxon>
        <taxon>Bacillati</taxon>
        <taxon>Bacillota</taxon>
        <taxon>Clostridia</taxon>
        <taxon>Peptostreptococcales</taxon>
        <taxon>Natronincolaceae</taxon>
        <taxon>Alkaliphilus</taxon>
    </lineage>
</organism>
<name>A0ABS2NPN6_9FIRM</name>
<dbReference type="PANTHER" id="PTHR33397">
    <property type="entry name" value="UPF0331 PROTEIN YUTE"/>
    <property type="match status" value="1"/>
</dbReference>
<evidence type="ECO:0000313" key="5">
    <source>
        <dbReference type="EMBL" id="MBM7614544.1"/>
    </source>
</evidence>
<sequence length="139" mass="16335">MVIEEVIKKRMQKLAQSLDKIARYRDLSYDEFLQDDIAQDIVEYNLLIAINMITDMATHIVLDNNIGNPNTMGEAFEILSKERYITVDEAATYKQMVGFRNILSHEYVKINKKVVYDIMKSNLKDFKKFILFVNDNFLQ</sequence>
<keyword evidence="6" id="KW-1185">Reference proteome</keyword>
<comment type="similarity">
    <text evidence="4">Belongs to the HepT RNase toxin family.</text>
</comment>
<evidence type="ECO:0000256" key="4">
    <source>
        <dbReference type="ARBA" id="ARBA00024207"/>
    </source>
</evidence>
<evidence type="ECO:0000256" key="2">
    <source>
        <dbReference type="ARBA" id="ARBA00022722"/>
    </source>
</evidence>
<dbReference type="InterPro" id="IPR052379">
    <property type="entry name" value="Type_VII_TA_RNase"/>
</dbReference>
<dbReference type="EMBL" id="JAFBEE010000005">
    <property type="protein sequence ID" value="MBM7614544.1"/>
    <property type="molecule type" value="Genomic_DNA"/>
</dbReference>
<keyword evidence="2" id="KW-0540">Nuclease</keyword>
<dbReference type="Proteomes" id="UP001314796">
    <property type="component" value="Unassembled WGS sequence"/>
</dbReference>
<keyword evidence="1" id="KW-1277">Toxin-antitoxin system</keyword>
<dbReference type="RefSeq" id="WP_204400874.1">
    <property type="nucleotide sequence ID" value="NZ_JAFBEE010000005.1"/>
</dbReference>
<dbReference type="InterPro" id="IPR008201">
    <property type="entry name" value="HepT-like"/>
</dbReference>
<reference evidence="5 6" key="1">
    <citation type="submission" date="2021-01" db="EMBL/GenBank/DDBJ databases">
        <title>Genomic Encyclopedia of Type Strains, Phase IV (KMG-IV): sequencing the most valuable type-strain genomes for metagenomic binning, comparative biology and taxonomic classification.</title>
        <authorList>
            <person name="Goeker M."/>
        </authorList>
    </citation>
    <scope>NUCLEOTIDE SEQUENCE [LARGE SCALE GENOMIC DNA]</scope>
    <source>
        <strain evidence="5 6">DSM 25890</strain>
    </source>
</reference>
<accession>A0ABS2NPN6</accession>
<comment type="caution">
    <text evidence="5">The sequence shown here is derived from an EMBL/GenBank/DDBJ whole genome shotgun (WGS) entry which is preliminary data.</text>
</comment>
<dbReference type="NCBIfam" id="NF047751">
    <property type="entry name" value="HepT_toxin"/>
    <property type="match status" value="1"/>
</dbReference>
<proteinExistence type="inferred from homology"/>
<protein>
    <submittedName>
        <fullName evidence="5">Uncharacterized protein YutE (UPF0331/DUF86 family)</fullName>
    </submittedName>
</protein>
<dbReference type="InterPro" id="IPR037038">
    <property type="entry name" value="HepT-like_sf"/>
</dbReference>
<evidence type="ECO:0000313" key="6">
    <source>
        <dbReference type="Proteomes" id="UP001314796"/>
    </source>
</evidence>
<dbReference type="Pfam" id="PF01934">
    <property type="entry name" value="HepT-like"/>
    <property type="match status" value="1"/>
</dbReference>